<comment type="caution">
    <text evidence="4">The sequence shown here is derived from an EMBL/GenBank/DDBJ whole genome shotgun (WGS) entry which is preliminary data.</text>
</comment>
<feature type="transmembrane region" description="Helical" evidence="1">
    <location>
        <begin position="181"/>
        <end position="199"/>
    </location>
</feature>
<feature type="transmembrane region" description="Helical" evidence="1">
    <location>
        <begin position="141"/>
        <end position="161"/>
    </location>
</feature>
<evidence type="ECO:0000259" key="2">
    <source>
        <dbReference type="Pfam" id="PF23167"/>
    </source>
</evidence>
<sequence>MSELLPLARTTRLGIVVIAALCGLLMYLTGPHNLIVMSQGSALIVHSLAITLCVSVALAAVRLRAPRFWLMTGALMLLVGLMSGWMRWSIAGVDELDASEMVVSWYFHLAATLFIAMPWLQRDSNEGAPVSRCLALWNNGVALLLALALAGVFWGVLLLWAKLFSAVNIGFFETLFFNTPLFGFVMVTVSGVVCLLLCRSQTRITEALIRFLTLAASGLLPLAALIALLFLVTLPFVGLDGLAARTSCNALLNTLALMLLALASLADAPWRSAPPAHKALRLLNNAGLIMTPLFAALAAWSLWLRVQQYGWTPSRVYAALITATVLCWAVGAALRVVRGAKTGEQGNDTGGRVVMVFSFALLVLSHLPVLDPWRISVDSQMARYERGTQKADYLSLYMLQHAGRRGQAALNTLRNNTTFMADPENRQAMNSILSQEATAPVGEESLRRAITLANGTAAPDESWWKWARGENAYNVRSCLYEKGSCVVSMLDLNHDGQKEVLLCSSVDRSCSVAQRENGQWQQVGWSMAVPESLSREAFGQALRANQIKGKDKAWQDVDIGGVKITLSYQE</sequence>
<protein>
    <submittedName>
        <fullName evidence="4">DUF4153 domain-containing protein</fullName>
    </submittedName>
</protein>
<feature type="transmembrane region" description="Helical" evidence="1">
    <location>
        <begin position="211"/>
        <end position="238"/>
    </location>
</feature>
<keyword evidence="1" id="KW-1133">Transmembrane helix</keyword>
<evidence type="ECO:0000313" key="3">
    <source>
        <dbReference type="EMBL" id="KAB0883008.1"/>
    </source>
</evidence>
<accession>A0A2T7ASC6</accession>
<dbReference type="EMBL" id="WAGD01000017">
    <property type="protein sequence ID" value="KAB0883008.1"/>
    <property type="molecule type" value="Genomic_DNA"/>
</dbReference>
<dbReference type="AlphaFoldDB" id="A0A2T7ASC6"/>
<evidence type="ECO:0000313" key="4">
    <source>
        <dbReference type="EMBL" id="PUX13815.1"/>
    </source>
</evidence>
<keyword evidence="1" id="KW-0812">Transmembrane</keyword>
<feature type="transmembrane region" description="Helical" evidence="1">
    <location>
        <begin position="12"/>
        <end position="30"/>
    </location>
</feature>
<dbReference type="Pfam" id="PF13687">
    <property type="entry name" value="DUF4153"/>
    <property type="match status" value="1"/>
</dbReference>
<reference evidence="4 5" key="1">
    <citation type="submission" date="2016-12" db="EMBL/GenBank/DDBJ databases">
        <title>Analysis of the Molecular Diversity Among Cronobacter Species Isolated from Filth Flies Using a Pan Genomic DNA Microarray.</title>
        <authorList>
            <person name="Pava-Ripoll M."/>
            <person name="Tall B."/>
            <person name="Farber J."/>
            <person name="Fanning S."/>
            <person name="Lehner A."/>
            <person name="Stephan R."/>
            <person name="Pagotto F."/>
            <person name="Iverson C."/>
            <person name="Ziobro G."/>
            <person name="Miller A."/>
            <person name="Pearson R."/>
            <person name="Yan Q."/>
            <person name="Kim M."/>
            <person name="Jeong S."/>
            <person name="Park J."/>
            <person name="Jun S."/>
            <person name="Choi H."/>
            <person name="Chung T."/>
            <person name="Yoo Y."/>
            <person name="Park E."/>
            <person name="Hwang S."/>
            <person name="Lee B."/>
            <person name="Sathyamoorthy V."/>
            <person name="Carter L."/>
            <person name="Mammel M."/>
            <person name="Jackson S."/>
            <person name="Kothary M."/>
            <person name="Patel I."/>
            <person name="Grim C."/>
            <person name="Gopinath G."/>
            <person name="Gangiredla J."/>
            <person name="Chase H."/>
        </authorList>
    </citation>
    <scope>NUCLEOTIDE SEQUENCE [LARGE SCALE GENOMIC DNA]</scope>
    <source>
        <strain evidence="4 5">MOD1-Md1s</strain>
    </source>
</reference>
<dbReference type="Proteomes" id="UP000469927">
    <property type="component" value="Unassembled WGS sequence"/>
</dbReference>
<evidence type="ECO:0000313" key="5">
    <source>
        <dbReference type="Proteomes" id="UP000244378"/>
    </source>
</evidence>
<organism evidence="4 5">
    <name type="scientific">Cronobacter muytjensii</name>
    <dbReference type="NCBI Taxonomy" id="413501"/>
    <lineage>
        <taxon>Bacteria</taxon>
        <taxon>Pseudomonadati</taxon>
        <taxon>Pseudomonadota</taxon>
        <taxon>Gammaproteobacteria</taxon>
        <taxon>Enterobacterales</taxon>
        <taxon>Enterobacteriaceae</taxon>
        <taxon>Cronobacter</taxon>
    </lineage>
</organism>
<dbReference type="RefSeq" id="WP_075193282.1">
    <property type="nucleotide sequence ID" value="NZ_JADKNN010000023.1"/>
</dbReference>
<evidence type="ECO:0000256" key="1">
    <source>
        <dbReference type="SAM" id="Phobius"/>
    </source>
</evidence>
<dbReference type="Pfam" id="PF23167">
    <property type="entry name" value="DUF7057"/>
    <property type="match status" value="1"/>
</dbReference>
<feature type="transmembrane region" description="Helical" evidence="1">
    <location>
        <begin position="250"/>
        <end position="270"/>
    </location>
</feature>
<feature type="domain" description="DUF7057" evidence="2">
    <location>
        <begin position="446"/>
        <end position="562"/>
    </location>
</feature>
<feature type="transmembrane region" description="Helical" evidence="1">
    <location>
        <begin position="68"/>
        <end position="90"/>
    </location>
</feature>
<feature type="transmembrane region" description="Helical" evidence="1">
    <location>
        <begin position="42"/>
        <end position="61"/>
    </location>
</feature>
<feature type="transmembrane region" description="Helical" evidence="1">
    <location>
        <begin position="349"/>
        <end position="370"/>
    </location>
</feature>
<dbReference type="Proteomes" id="UP000244378">
    <property type="component" value="Unassembled WGS sequence"/>
</dbReference>
<evidence type="ECO:0000313" key="6">
    <source>
        <dbReference type="Proteomes" id="UP000469927"/>
    </source>
</evidence>
<name>A0A2T7ASC6_9ENTR</name>
<dbReference type="InterPro" id="IPR025291">
    <property type="entry name" value="DUF4153"/>
</dbReference>
<keyword evidence="6" id="KW-1185">Reference proteome</keyword>
<feature type="transmembrane region" description="Helical" evidence="1">
    <location>
        <begin position="282"/>
        <end position="304"/>
    </location>
</feature>
<reference evidence="3 6" key="2">
    <citation type="submission" date="2019-08" db="EMBL/GenBank/DDBJ databases">
        <title>Prevalence, distribution, and phylogeny of type two toxin-antitoxin genes possessed by Cronobacter species where C. sakazakii homologs follow sequence type lineages.</title>
        <authorList>
            <person name="Finkelstein S."/>
            <person name="Negrete F."/>
            <person name="Jang H."/>
            <person name="Gopinath G.R."/>
            <person name="Tall B.D."/>
        </authorList>
    </citation>
    <scope>NUCLEOTIDE SEQUENCE [LARGE SCALE GENOMIC DNA]</scope>
    <source>
        <strain evidence="3 6">MOD1_GK1257</strain>
    </source>
</reference>
<dbReference type="EMBL" id="MSAE01000022">
    <property type="protein sequence ID" value="PUX13815.1"/>
    <property type="molecule type" value="Genomic_DNA"/>
</dbReference>
<keyword evidence="1" id="KW-0472">Membrane</keyword>
<feature type="transmembrane region" description="Helical" evidence="1">
    <location>
        <begin position="316"/>
        <end position="337"/>
    </location>
</feature>
<dbReference type="InterPro" id="IPR055485">
    <property type="entry name" value="DUF7057"/>
</dbReference>
<proteinExistence type="predicted"/>
<feature type="transmembrane region" description="Helical" evidence="1">
    <location>
        <begin position="102"/>
        <end position="120"/>
    </location>
</feature>
<gene>
    <name evidence="4" type="ORF">AUN14_11580</name>
    <name evidence="3" type="ORF">FZI19_07365</name>
</gene>
<dbReference type="OrthoDB" id="7022049at2"/>